<dbReference type="HOGENOM" id="CLU_724957_0_0_11"/>
<organism evidence="1 2">
    <name type="scientific">Brachybacterium muris UCD-AY4</name>
    <dbReference type="NCBI Taxonomy" id="1249481"/>
    <lineage>
        <taxon>Bacteria</taxon>
        <taxon>Bacillati</taxon>
        <taxon>Actinomycetota</taxon>
        <taxon>Actinomycetes</taxon>
        <taxon>Micrococcales</taxon>
        <taxon>Dermabacteraceae</taxon>
        <taxon>Brachybacterium</taxon>
    </lineage>
</organism>
<dbReference type="OrthoDB" id="4793383at2"/>
<sequence>MTAAPTTIAATRLEVAGHSVLLTFGPGLETVAEEIDTLWSHLLSADDDGATPQIRLDYALAGGDLPAGTVPLQARPEASYTVSGHLTREVIHRLIGTRLLLHAGAVAHPELGTLVLVGASGAGKSTASSLLGRDGAYLTDELTIITPGTFALTPYPKPVSKHDPELGAKRDLALPGLGLRAADEAAAPAPAMVLLLERIQDEDEPEEGSSVTRVPLSEALTRIVPQTSSLWALPGGLATLAELLNSVGGALEVRYREAAELEELLRRLPPPEHVETVEIEPRPGDAAAGDDTAPAPGTIAAAPFRQALAVESGLFVLGQHGAIDLPGLAGLVWDLLADAGPLTFDQLEQLVVEEIGEHPESAALVRGAVAELAGHGWARRG</sequence>
<evidence type="ECO:0000313" key="2">
    <source>
        <dbReference type="Proteomes" id="UP000019754"/>
    </source>
</evidence>
<reference evidence="1 2" key="1">
    <citation type="journal article" date="2013" name="Genome Announc.">
        <title>Draft genome sequence of an Actinobacterium, Brachybacterium muris strain UCD-AY4.</title>
        <authorList>
            <person name="Lo J.R."/>
            <person name="Lang J.M."/>
            <person name="Darling A.E."/>
            <person name="Eisen J.A."/>
            <person name="Coil D.A."/>
        </authorList>
    </citation>
    <scope>NUCLEOTIDE SEQUENCE [LARGE SCALE GENOMIC DNA]</scope>
    <source>
        <strain evidence="1 2">UCD-AY4</strain>
    </source>
</reference>
<keyword evidence="2" id="KW-1185">Reference proteome</keyword>
<proteinExistence type="predicted"/>
<dbReference type="InterPro" id="IPR027417">
    <property type="entry name" value="P-loop_NTPase"/>
</dbReference>
<protein>
    <submittedName>
        <fullName evidence="1">Uncharacterized protein</fullName>
    </submittedName>
</protein>
<dbReference type="EMBL" id="AORC01000010">
    <property type="protein sequence ID" value="EYT49094.1"/>
    <property type="molecule type" value="Genomic_DNA"/>
</dbReference>
<name>A0A022KTB2_9MICO</name>
<dbReference type="Gene3D" id="3.40.50.300">
    <property type="entry name" value="P-loop containing nucleotide triphosphate hydrolases"/>
    <property type="match status" value="1"/>
</dbReference>
<comment type="caution">
    <text evidence="1">The sequence shown here is derived from an EMBL/GenBank/DDBJ whole genome shotgun (WGS) entry which is preliminary data.</text>
</comment>
<dbReference type="SUPFAM" id="SSF53795">
    <property type="entry name" value="PEP carboxykinase-like"/>
    <property type="match status" value="1"/>
</dbReference>
<gene>
    <name evidence="1" type="ORF">D641_0108960</name>
</gene>
<dbReference type="AlphaFoldDB" id="A0A022KTB2"/>
<evidence type="ECO:0000313" key="1">
    <source>
        <dbReference type="EMBL" id="EYT49094.1"/>
    </source>
</evidence>
<accession>A0A022KTB2</accession>
<dbReference type="RefSeq" id="WP_017823322.1">
    <property type="nucleotide sequence ID" value="NZ_AORC01000010.1"/>
</dbReference>
<dbReference type="STRING" id="1249481.D641_0108960"/>
<dbReference type="Proteomes" id="UP000019754">
    <property type="component" value="Unassembled WGS sequence"/>
</dbReference>